<evidence type="ECO:0000313" key="15">
    <source>
        <dbReference type="EMBL" id="MCR2045580.1"/>
    </source>
</evidence>
<dbReference type="GO" id="GO:0005829">
    <property type="term" value="C:cytosol"/>
    <property type="evidence" value="ECO:0007669"/>
    <property type="project" value="TreeGrafter"/>
</dbReference>
<evidence type="ECO:0000256" key="12">
    <source>
        <dbReference type="NCBIfam" id="TIGR00416"/>
    </source>
</evidence>
<keyword evidence="9 11" id="KW-0238">DNA-binding</keyword>
<dbReference type="PROSITE" id="PS50162">
    <property type="entry name" value="RECA_2"/>
    <property type="match status" value="1"/>
</dbReference>
<dbReference type="EMBL" id="JANJZL010000021">
    <property type="protein sequence ID" value="MCR2045580.1"/>
    <property type="molecule type" value="Genomic_DNA"/>
</dbReference>
<reference evidence="15" key="1">
    <citation type="submission" date="2022-07" db="EMBL/GenBank/DDBJ databases">
        <title>Enhanced cultured diversity of the mouse gut microbiota enables custom-made synthetic communities.</title>
        <authorList>
            <person name="Afrizal A."/>
        </authorList>
    </citation>
    <scope>NUCLEOTIDE SEQUENCE</scope>
    <source>
        <strain evidence="15">DSM 29482</strain>
    </source>
</reference>
<feature type="binding site" evidence="11">
    <location>
        <begin position="92"/>
        <end position="99"/>
    </location>
    <ligand>
        <name>ATP</name>
        <dbReference type="ChEBI" id="CHEBI:30616"/>
    </ligand>
</feature>
<sequence>MAKIKTKFICQNCGYENYKWMGKCPSCNEWNSFVEEIDEKKSKIKKDLKDIKIENIKDVKIDEEDRFKTDIGEMDRVLGGGIVKGSLILVGGDPGIGKSTLLIQIANNLSNKGLKVLYVSGEESVKQIKIRAERIKLESKELYILSETNLDIIKGIIENVSPDILIIDSIQTVYNPDISSAPGSVGQVREGTHILMNIAKRKNIATFLVGHVTKEGSIAGPRVLEHMVDTVLYFEGEAYHSYRILRAIKNRFGSTNEIGMFEMRDIGLVEVQNPSKILISERPRDTSGTIVVPSLEGTRPMLVELQSLVSPTMFGMPRRVAMGIDYNRVILMIAVLEKKVGYNMESYDVYANIVGGLKTKEPAIDLGIISSIASSYRDIPIDSKLTIVGEVGLTGEVRRVNFIEKRIKEAENLGFNTAIVPKANIKDLNKTKGINIIGVNNVLEALDIVLGG</sequence>
<keyword evidence="7 11" id="KW-0067">ATP-binding</keyword>
<keyword evidence="2 11" id="KW-0547">Nucleotide-binding</keyword>
<dbReference type="GO" id="GO:0016787">
    <property type="term" value="F:hydrolase activity"/>
    <property type="evidence" value="ECO:0007669"/>
    <property type="project" value="UniProtKB-KW"/>
</dbReference>
<gene>
    <name evidence="11 15" type="primary">radA</name>
    <name evidence="15" type="ORF">NSA23_15960</name>
</gene>
<evidence type="ECO:0000256" key="10">
    <source>
        <dbReference type="ARBA" id="ARBA00023204"/>
    </source>
</evidence>
<feature type="short sequence motif" description="RadA KNRFG motif" evidence="11">
    <location>
        <begin position="249"/>
        <end position="253"/>
    </location>
</feature>
<comment type="similarity">
    <text evidence="11 13">Belongs to the RecA family. RadA subfamily.</text>
</comment>
<organism evidence="15 16">
    <name type="scientific">Anaerosalibacter massiliensis</name>
    <dbReference type="NCBI Taxonomy" id="1347392"/>
    <lineage>
        <taxon>Bacteria</taxon>
        <taxon>Bacillati</taxon>
        <taxon>Bacillota</taxon>
        <taxon>Tissierellia</taxon>
        <taxon>Tissierellales</taxon>
        <taxon>Sporanaerobacteraceae</taxon>
        <taxon>Anaerosalibacter</taxon>
    </lineage>
</organism>
<dbReference type="InterPro" id="IPR020588">
    <property type="entry name" value="RecA_ATP-bd"/>
</dbReference>
<dbReference type="AlphaFoldDB" id="A0A9X2MM55"/>
<dbReference type="Pfam" id="PF13541">
    <property type="entry name" value="ChlI"/>
    <property type="match status" value="1"/>
</dbReference>
<feature type="domain" description="RecA family profile 1" evidence="14">
    <location>
        <begin position="63"/>
        <end position="212"/>
    </location>
</feature>
<keyword evidence="8 11" id="KW-0346">Stress response</keyword>
<dbReference type="InterPro" id="IPR004504">
    <property type="entry name" value="DNA_repair_RadA"/>
</dbReference>
<dbReference type="GO" id="GO:0003684">
    <property type="term" value="F:damaged DNA binding"/>
    <property type="evidence" value="ECO:0007669"/>
    <property type="project" value="InterPro"/>
</dbReference>
<dbReference type="InterPro" id="IPR003593">
    <property type="entry name" value="AAA+_ATPase"/>
</dbReference>
<keyword evidence="4 13" id="KW-0863">Zinc-finger</keyword>
<dbReference type="CDD" id="cd01121">
    <property type="entry name" value="RadA_SMS_N"/>
    <property type="match status" value="1"/>
</dbReference>
<evidence type="ECO:0000256" key="7">
    <source>
        <dbReference type="ARBA" id="ARBA00022840"/>
    </source>
</evidence>
<evidence type="ECO:0000256" key="2">
    <source>
        <dbReference type="ARBA" id="ARBA00022741"/>
    </source>
</evidence>
<evidence type="ECO:0000313" key="16">
    <source>
        <dbReference type="Proteomes" id="UP001142078"/>
    </source>
</evidence>
<dbReference type="FunFam" id="3.40.50.300:FF:000050">
    <property type="entry name" value="DNA repair protein RadA"/>
    <property type="match status" value="1"/>
</dbReference>
<dbReference type="RefSeq" id="WP_042682427.1">
    <property type="nucleotide sequence ID" value="NZ_CABKTM010000044.1"/>
</dbReference>
<dbReference type="Gene3D" id="3.30.230.10">
    <property type="match status" value="1"/>
</dbReference>
<dbReference type="OrthoDB" id="9803906at2"/>
<name>A0A9X2MM55_9FIRM</name>
<keyword evidence="16" id="KW-1185">Reference proteome</keyword>
<keyword evidence="1 11" id="KW-0479">Metal-binding</keyword>
<comment type="caution">
    <text evidence="15">The sequence shown here is derived from an EMBL/GenBank/DDBJ whole genome shotgun (WGS) entry which is preliminary data.</text>
</comment>
<dbReference type="NCBIfam" id="TIGR00416">
    <property type="entry name" value="sms"/>
    <property type="match status" value="1"/>
</dbReference>
<keyword evidence="6 13" id="KW-0862">Zinc</keyword>
<dbReference type="GO" id="GO:0000725">
    <property type="term" value="P:recombinational repair"/>
    <property type="evidence" value="ECO:0007669"/>
    <property type="project" value="UniProtKB-UniRule"/>
</dbReference>
<evidence type="ECO:0000259" key="14">
    <source>
        <dbReference type="PROSITE" id="PS50162"/>
    </source>
</evidence>
<dbReference type="SUPFAM" id="SSF52540">
    <property type="entry name" value="P-loop containing nucleoside triphosphate hydrolases"/>
    <property type="match status" value="1"/>
</dbReference>
<keyword evidence="3 11" id="KW-0227">DNA damage</keyword>
<evidence type="ECO:0000256" key="8">
    <source>
        <dbReference type="ARBA" id="ARBA00023016"/>
    </source>
</evidence>
<protein>
    <recommendedName>
        <fullName evidence="11 12">DNA repair protein RadA</fullName>
    </recommendedName>
</protein>
<evidence type="ECO:0000256" key="5">
    <source>
        <dbReference type="ARBA" id="ARBA00022801"/>
    </source>
</evidence>
<dbReference type="SMART" id="SM00382">
    <property type="entry name" value="AAA"/>
    <property type="match status" value="1"/>
</dbReference>
<dbReference type="GO" id="GO:0005524">
    <property type="term" value="F:ATP binding"/>
    <property type="evidence" value="ECO:0007669"/>
    <property type="project" value="UniProtKB-UniRule"/>
</dbReference>
<dbReference type="GO" id="GO:0008270">
    <property type="term" value="F:zinc ion binding"/>
    <property type="evidence" value="ECO:0007669"/>
    <property type="project" value="UniProtKB-KW"/>
</dbReference>
<dbReference type="InterPro" id="IPR027417">
    <property type="entry name" value="P-loop_NTPase"/>
</dbReference>
<dbReference type="InterPro" id="IPR020568">
    <property type="entry name" value="Ribosomal_Su5_D2-typ_SF"/>
</dbReference>
<evidence type="ECO:0000256" key="13">
    <source>
        <dbReference type="RuleBase" id="RU003555"/>
    </source>
</evidence>
<evidence type="ECO:0000256" key="6">
    <source>
        <dbReference type="ARBA" id="ARBA00022833"/>
    </source>
</evidence>
<dbReference type="HAMAP" id="MF_01498">
    <property type="entry name" value="RadA_bact"/>
    <property type="match status" value="1"/>
</dbReference>
<dbReference type="GO" id="GO:0140664">
    <property type="term" value="F:ATP-dependent DNA damage sensor activity"/>
    <property type="evidence" value="ECO:0007669"/>
    <property type="project" value="InterPro"/>
</dbReference>
<feature type="region of interest" description="Lon-protease-like" evidence="11">
    <location>
        <begin position="348"/>
        <end position="452"/>
    </location>
</feature>
<comment type="function">
    <text evidence="13">DNA-dependent ATPase involved in processing of recombination intermediates, plays a role in repairing DNA breaks. Stimulates the branch migration of RecA-mediated strand transfer reactions, allowing the 3' invading strand to extend heteroduplex DNA faster. Binds ssDNA in the presence of ADP but not other nucleotides, has ATPase activity that is stimulated by ssDNA and various branched DNA structures, but inhibited by SSB. Does not have RecA's homology-searching function.</text>
</comment>
<dbReference type="Pfam" id="PF13481">
    <property type="entry name" value="AAA_25"/>
    <property type="match status" value="1"/>
</dbReference>
<accession>A0A9X2MM55</accession>
<evidence type="ECO:0000256" key="4">
    <source>
        <dbReference type="ARBA" id="ARBA00022771"/>
    </source>
</evidence>
<evidence type="ECO:0000256" key="1">
    <source>
        <dbReference type="ARBA" id="ARBA00022723"/>
    </source>
</evidence>
<dbReference type="Proteomes" id="UP001142078">
    <property type="component" value="Unassembled WGS sequence"/>
</dbReference>
<dbReference type="SUPFAM" id="SSF54211">
    <property type="entry name" value="Ribosomal protein S5 domain 2-like"/>
    <property type="match status" value="1"/>
</dbReference>
<dbReference type="PANTHER" id="PTHR32472:SF10">
    <property type="entry name" value="DNA REPAIR PROTEIN RADA-LIKE PROTEIN"/>
    <property type="match status" value="1"/>
</dbReference>
<proteinExistence type="inferred from homology"/>
<evidence type="ECO:0000256" key="11">
    <source>
        <dbReference type="HAMAP-Rule" id="MF_01498"/>
    </source>
</evidence>
<dbReference type="InterPro" id="IPR041166">
    <property type="entry name" value="Rubredoxin_2"/>
</dbReference>
<evidence type="ECO:0000256" key="9">
    <source>
        <dbReference type="ARBA" id="ARBA00023125"/>
    </source>
</evidence>
<comment type="function">
    <text evidence="11">Plays a role in repairing double-strand DNA breaks, probably involving stabilizing or processing branched DNA or blocked replication forks.</text>
</comment>
<comment type="domain">
    <text evidence="11">The middle region has homology to RecA with ATPase motifs including the RadA KNRFG motif, while the C-terminus is homologous to Lon protease.</text>
</comment>
<keyword evidence="5" id="KW-0378">Hydrolase</keyword>
<dbReference type="PANTHER" id="PTHR32472">
    <property type="entry name" value="DNA REPAIR PROTEIN RADA"/>
    <property type="match status" value="1"/>
</dbReference>
<dbReference type="Gene3D" id="3.40.50.300">
    <property type="entry name" value="P-loop containing nucleotide triphosphate hydrolases"/>
    <property type="match status" value="1"/>
</dbReference>
<evidence type="ECO:0000256" key="3">
    <source>
        <dbReference type="ARBA" id="ARBA00022763"/>
    </source>
</evidence>
<dbReference type="InterPro" id="IPR014721">
    <property type="entry name" value="Ribsml_uS5_D2-typ_fold_subgr"/>
</dbReference>
<keyword evidence="10 11" id="KW-0234">DNA repair</keyword>
<dbReference type="PRINTS" id="PR01874">
    <property type="entry name" value="DNAREPAIRADA"/>
</dbReference>
<dbReference type="Pfam" id="PF18073">
    <property type="entry name" value="Zn_ribbon_LapB"/>
    <property type="match status" value="1"/>
</dbReference>